<protein>
    <submittedName>
        <fullName evidence="12">Ferric chelate reductase 1</fullName>
    </submittedName>
</protein>
<reference evidence="13" key="3">
    <citation type="journal article" date="2014" name="Nature">
        <title>Elephant shark genome provides unique insights into gnathostome evolution.</title>
        <authorList>
            <consortium name="International Elephant Shark Genome Sequencing Consortium"/>
            <person name="Venkatesh B."/>
            <person name="Lee A.P."/>
            <person name="Ravi V."/>
            <person name="Maurya A.K."/>
            <person name="Lian M.M."/>
            <person name="Swann J.B."/>
            <person name="Ohta Y."/>
            <person name="Flajnik M.F."/>
            <person name="Sutoh Y."/>
            <person name="Kasahara M."/>
            <person name="Hoon S."/>
            <person name="Gangu V."/>
            <person name="Roy S.W."/>
            <person name="Irimia M."/>
            <person name="Korzh V."/>
            <person name="Kondrychyn I."/>
            <person name="Lim Z.W."/>
            <person name="Tay B.H."/>
            <person name="Tohari S."/>
            <person name="Kong K.W."/>
            <person name="Ho S."/>
            <person name="Lorente-Galdos B."/>
            <person name="Quilez J."/>
            <person name="Marques-Bonet T."/>
            <person name="Raney B.J."/>
            <person name="Ingham P.W."/>
            <person name="Tay A."/>
            <person name="Hillier L.W."/>
            <person name="Minx P."/>
            <person name="Boehm T."/>
            <person name="Wilson R.K."/>
            <person name="Brenner S."/>
            <person name="Warren W.C."/>
        </authorList>
    </citation>
    <scope>NUCLEOTIDE SEQUENCE [LARGE SCALE GENOMIC DNA]</scope>
</reference>
<evidence type="ECO:0000256" key="3">
    <source>
        <dbReference type="ARBA" id="ARBA00022448"/>
    </source>
</evidence>
<feature type="domain" description="DOMON" evidence="10">
    <location>
        <begin position="143"/>
        <end position="258"/>
    </location>
</feature>
<accession>A0A4W3H163</accession>
<feature type="chain" id="PRO_5021455758" evidence="9">
    <location>
        <begin position="22"/>
        <end position="512"/>
    </location>
</feature>
<dbReference type="PANTHER" id="PTHR46902">
    <property type="entry name" value="DOMON DOMAIN-CONTAINING PROTEIN FRRS1L"/>
    <property type="match status" value="1"/>
</dbReference>
<reference evidence="12" key="5">
    <citation type="submission" date="2025-09" db="UniProtKB">
        <authorList>
            <consortium name="Ensembl"/>
        </authorList>
    </citation>
    <scope>IDENTIFICATION</scope>
</reference>
<reference evidence="13" key="1">
    <citation type="journal article" date="2006" name="Science">
        <title>Ancient noncoding elements conserved in the human genome.</title>
        <authorList>
            <person name="Venkatesh B."/>
            <person name="Kirkness E.F."/>
            <person name="Loh Y.H."/>
            <person name="Halpern A.L."/>
            <person name="Lee A.P."/>
            <person name="Johnson J."/>
            <person name="Dandona N."/>
            <person name="Viswanathan L.D."/>
            <person name="Tay A."/>
            <person name="Venter J.C."/>
            <person name="Strausberg R.L."/>
            <person name="Brenner S."/>
        </authorList>
    </citation>
    <scope>NUCLEOTIDE SEQUENCE [LARGE SCALE GENOMIC DNA]</scope>
</reference>
<dbReference type="InterPro" id="IPR006593">
    <property type="entry name" value="Cyt_b561/ferric_Rdtase_TM"/>
</dbReference>
<keyword evidence="13" id="KW-1185">Reference proteome</keyword>
<keyword evidence="4 8" id="KW-0812">Transmembrane</keyword>
<dbReference type="Pfam" id="PF03351">
    <property type="entry name" value="DOMON"/>
    <property type="match status" value="1"/>
</dbReference>
<dbReference type="InterPro" id="IPR005018">
    <property type="entry name" value="DOMON_domain"/>
</dbReference>
<dbReference type="PROSITE" id="PS50939">
    <property type="entry name" value="CYTOCHROME_B561"/>
    <property type="match status" value="1"/>
</dbReference>
<dbReference type="CDD" id="cd09628">
    <property type="entry name" value="DOMON_SDR_2_like"/>
    <property type="match status" value="1"/>
</dbReference>
<dbReference type="GeneTree" id="ENSGT00940000157704"/>
<proteinExistence type="predicted"/>
<feature type="transmembrane region" description="Helical" evidence="8">
    <location>
        <begin position="343"/>
        <end position="362"/>
    </location>
</feature>
<dbReference type="PROSITE" id="PS50836">
    <property type="entry name" value="DOMON"/>
    <property type="match status" value="1"/>
</dbReference>
<keyword evidence="7 8" id="KW-0472">Membrane</keyword>
<comment type="cofactor">
    <cofactor evidence="1">
        <name>heme b</name>
        <dbReference type="ChEBI" id="CHEBI:60344"/>
    </cofactor>
</comment>
<evidence type="ECO:0000256" key="1">
    <source>
        <dbReference type="ARBA" id="ARBA00001970"/>
    </source>
</evidence>
<evidence type="ECO:0000256" key="8">
    <source>
        <dbReference type="SAM" id="Phobius"/>
    </source>
</evidence>
<dbReference type="Ensembl" id="ENSCMIT00000009316.1">
    <property type="protein sequence ID" value="ENSCMIP00000009065.1"/>
    <property type="gene ID" value="ENSCMIG00000004827.1"/>
</dbReference>
<dbReference type="GO" id="GO:1900449">
    <property type="term" value="P:regulation of glutamate receptor signaling pathway"/>
    <property type="evidence" value="ECO:0007669"/>
    <property type="project" value="InterPro"/>
</dbReference>
<evidence type="ECO:0000259" key="10">
    <source>
        <dbReference type="PROSITE" id="PS50836"/>
    </source>
</evidence>
<dbReference type="InterPro" id="IPR042789">
    <property type="entry name" value="FRRS1L"/>
</dbReference>
<dbReference type="GO" id="GO:0016020">
    <property type="term" value="C:membrane"/>
    <property type="evidence" value="ECO:0007669"/>
    <property type="project" value="UniProtKB-SubCell"/>
</dbReference>
<dbReference type="Proteomes" id="UP000314986">
    <property type="component" value="Unassembled WGS sequence"/>
</dbReference>
<comment type="subcellular location">
    <subcellularLocation>
        <location evidence="2">Membrane</location>
    </subcellularLocation>
</comment>
<feature type="transmembrane region" description="Helical" evidence="8">
    <location>
        <begin position="414"/>
        <end position="433"/>
    </location>
</feature>
<dbReference type="GO" id="GO:0099072">
    <property type="term" value="P:regulation of postsynaptic membrane neurotransmitter receptor levels"/>
    <property type="evidence" value="ECO:0007669"/>
    <property type="project" value="TreeGrafter"/>
</dbReference>
<evidence type="ECO:0000256" key="6">
    <source>
        <dbReference type="ARBA" id="ARBA00022989"/>
    </source>
</evidence>
<feature type="domain" description="Cytochrome b561" evidence="11">
    <location>
        <begin position="262"/>
        <end position="464"/>
    </location>
</feature>
<name>A0A4W3H163_CALMI</name>
<feature type="transmembrane region" description="Helical" evidence="8">
    <location>
        <begin position="439"/>
        <end position="458"/>
    </location>
</feature>
<dbReference type="AlphaFoldDB" id="A0A4W3H163"/>
<evidence type="ECO:0000259" key="11">
    <source>
        <dbReference type="PROSITE" id="PS50939"/>
    </source>
</evidence>
<sequence>MGLHVIGVFTLLGIILNHTVAFENGRVTVSCETMTPDHGSTSQRSPSPFIIRVDKDVFIPGDQIKALQFQSLYSRVTVVQKFNTYWVQLHGPVVSQLNASPLPIQTPLTVPSSVQLSKPFNVTECGSQSFCLRDPPGCDPETDQTCCFFSFAVQGRSVLFQLSGPSQGYVSFALSGDQSMGADDIYLCIVIDQSIQIHPAHSTGRSHPILNSQVSIYDLAWRLEDGVIKCSFRRNIQLPEHSERFDLDKHYYIFLAEGRAENGRIEKHHRQPLITQTKVYFAGEPKEITGSRSPLSIKAHGALMFIGWVTTVNVGVVVARFFKPACPTRTLFGERLWFQVHRILMGTTVLLTCIGCILPFLYRGGWSHHAGAHPYFGCAVLTLIIIQPILAIFRPHPQAPRRYIFDWTHWGMGTAARAIALAAMFLGMDLPALDLHNPWDTSVMVGFITWHVMTELILETHNYLTTYKEEIGGYKNAAIKHSKEILRKVKGASRVAKHEGSPQSLHKYIVVP</sequence>
<evidence type="ECO:0000313" key="13">
    <source>
        <dbReference type="Proteomes" id="UP000314986"/>
    </source>
</evidence>
<keyword evidence="5" id="KW-0249">Electron transport</keyword>
<dbReference type="PANTHER" id="PTHR46902:SF1">
    <property type="entry name" value="DOMON DOMAIN-CONTAINING PROTEIN FRRS1L"/>
    <property type="match status" value="1"/>
</dbReference>
<dbReference type="Gene3D" id="1.20.120.1770">
    <property type="match status" value="1"/>
</dbReference>
<evidence type="ECO:0000256" key="9">
    <source>
        <dbReference type="SAM" id="SignalP"/>
    </source>
</evidence>
<evidence type="ECO:0000256" key="7">
    <source>
        <dbReference type="ARBA" id="ARBA00023136"/>
    </source>
</evidence>
<reference evidence="13" key="2">
    <citation type="journal article" date="2007" name="PLoS Biol.">
        <title>Survey sequencing and comparative analysis of the elephant shark (Callorhinchus milii) genome.</title>
        <authorList>
            <person name="Venkatesh B."/>
            <person name="Kirkness E.F."/>
            <person name="Loh Y.H."/>
            <person name="Halpern A.L."/>
            <person name="Lee A.P."/>
            <person name="Johnson J."/>
            <person name="Dandona N."/>
            <person name="Viswanathan L.D."/>
            <person name="Tay A."/>
            <person name="Venter J.C."/>
            <person name="Strausberg R.L."/>
            <person name="Brenner S."/>
        </authorList>
    </citation>
    <scope>NUCLEOTIDE SEQUENCE [LARGE SCALE GENOMIC DNA]</scope>
</reference>
<keyword evidence="9" id="KW-0732">Signal</keyword>
<keyword evidence="6 8" id="KW-1133">Transmembrane helix</keyword>
<reference evidence="12" key="4">
    <citation type="submission" date="2025-08" db="UniProtKB">
        <authorList>
            <consortium name="Ensembl"/>
        </authorList>
    </citation>
    <scope>IDENTIFICATION</scope>
</reference>
<dbReference type="CDD" id="cd08760">
    <property type="entry name" value="Cyt_b561_FRRS1_like"/>
    <property type="match status" value="1"/>
</dbReference>
<feature type="transmembrane region" description="Helical" evidence="8">
    <location>
        <begin position="302"/>
        <end position="322"/>
    </location>
</feature>
<evidence type="ECO:0000313" key="12">
    <source>
        <dbReference type="Ensembl" id="ENSCMIP00000009065.1"/>
    </source>
</evidence>
<keyword evidence="3" id="KW-0813">Transport</keyword>
<dbReference type="SMART" id="SM00665">
    <property type="entry name" value="B561"/>
    <property type="match status" value="1"/>
</dbReference>
<evidence type="ECO:0000256" key="4">
    <source>
        <dbReference type="ARBA" id="ARBA00022692"/>
    </source>
</evidence>
<feature type="signal peptide" evidence="9">
    <location>
        <begin position="1"/>
        <end position="21"/>
    </location>
</feature>
<evidence type="ECO:0000256" key="5">
    <source>
        <dbReference type="ARBA" id="ARBA00022982"/>
    </source>
</evidence>
<dbReference type="SMART" id="SM00664">
    <property type="entry name" value="DoH"/>
    <property type="match status" value="1"/>
</dbReference>
<organism evidence="12 13">
    <name type="scientific">Callorhinchus milii</name>
    <name type="common">Ghost shark</name>
    <dbReference type="NCBI Taxonomy" id="7868"/>
    <lineage>
        <taxon>Eukaryota</taxon>
        <taxon>Metazoa</taxon>
        <taxon>Chordata</taxon>
        <taxon>Craniata</taxon>
        <taxon>Vertebrata</taxon>
        <taxon>Chondrichthyes</taxon>
        <taxon>Holocephali</taxon>
        <taxon>Chimaeriformes</taxon>
        <taxon>Callorhinchidae</taxon>
        <taxon>Callorhinchus</taxon>
    </lineage>
</organism>
<evidence type="ECO:0000256" key="2">
    <source>
        <dbReference type="ARBA" id="ARBA00004370"/>
    </source>
</evidence>
<feature type="transmembrane region" description="Helical" evidence="8">
    <location>
        <begin position="374"/>
        <end position="393"/>
    </location>
</feature>